<feature type="region of interest" description="Disordered" evidence="1">
    <location>
        <begin position="1"/>
        <end position="61"/>
    </location>
</feature>
<reference evidence="2 3" key="1">
    <citation type="journal article" date="2019" name="Nat. Ecol. Evol.">
        <title>Megaphylogeny resolves global patterns of mushroom evolution.</title>
        <authorList>
            <person name="Varga T."/>
            <person name="Krizsan K."/>
            <person name="Foldi C."/>
            <person name="Dima B."/>
            <person name="Sanchez-Garcia M."/>
            <person name="Sanchez-Ramirez S."/>
            <person name="Szollosi G.J."/>
            <person name="Szarkandi J.G."/>
            <person name="Papp V."/>
            <person name="Albert L."/>
            <person name="Andreopoulos W."/>
            <person name="Angelini C."/>
            <person name="Antonin V."/>
            <person name="Barry K.W."/>
            <person name="Bougher N.L."/>
            <person name="Buchanan P."/>
            <person name="Buyck B."/>
            <person name="Bense V."/>
            <person name="Catcheside P."/>
            <person name="Chovatia M."/>
            <person name="Cooper J."/>
            <person name="Damon W."/>
            <person name="Desjardin D."/>
            <person name="Finy P."/>
            <person name="Geml J."/>
            <person name="Haridas S."/>
            <person name="Hughes K."/>
            <person name="Justo A."/>
            <person name="Karasinski D."/>
            <person name="Kautmanova I."/>
            <person name="Kiss B."/>
            <person name="Kocsube S."/>
            <person name="Kotiranta H."/>
            <person name="LaButti K.M."/>
            <person name="Lechner B.E."/>
            <person name="Liimatainen K."/>
            <person name="Lipzen A."/>
            <person name="Lukacs Z."/>
            <person name="Mihaltcheva S."/>
            <person name="Morgado L.N."/>
            <person name="Niskanen T."/>
            <person name="Noordeloos M.E."/>
            <person name="Ohm R.A."/>
            <person name="Ortiz-Santana B."/>
            <person name="Ovrebo C."/>
            <person name="Racz N."/>
            <person name="Riley R."/>
            <person name="Savchenko A."/>
            <person name="Shiryaev A."/>
            <person name="Soop K."/>
            <person name="Spirin V."/>
            <person name="Szebenyi C."/>
            <person name="Tomsovsky M."/>
            <person name="Tulloss R.E."/>
            <person name="Uehling J."/>
            <person name="Grigoriev I.V."/>
            <person name="Vagvolgyi C."/>
            <person name="Papp T."/>
            <person name="Martin F.M."/>
            <person name="Miettinen O."/>
            <person name="Hibbett D.S."/>
            <person name="Nagy L.G."/>
        </authorList>
    </citation>
    <scope>NUCLEOTIDE SEQUENCE [LARGE SCALE GENOMIC DNA]</scope>
    <source>
        <strain evidence="2 3">CBS 962.96</strain>
    </source>
</reference>
<protein>
    <submittedName>
        <fullName evidence="2">Uncharacterized protein</fullName>
    </submittedName>
</protein>
<feature type="compositionally biased region" description="Basic residues" evidence="1">
    <location>
        <begin position="1"/>
        <end position="15"/>
    </location>
</feature>
<dbReference type="OrthoDB" id="3067692at2759"/>
<keyword evidence="3" id="KW-1185">Reference proteome</keyword>
<proteinExistence type="predicted"/>
<dbReference type="EMBL" id="ML179667">
    <property type="protein sequence ID" value="THU83373.1"/>
    <property type="molecule type" value="Genomic_DNA"/>
</dbReference>
<name>A0A4S8L4W5_DENBC</name>
<sequence>MPKRKTRLTLKRPSKKDKFTGAPAPHKPIGSGGSSDAIQATTRKRKRVSNDETNDEEEGTLNYEEHFSKTPPGASWCSGCDDDTVLKKLLCDTCGHIVCYGPPASGACIEICPKAVANPCWASFRCPACELLSHHGNKDLFRYTGFYDQEGNGLVKLILAINNRKFTFFKPVRLEGLAVVQLELDDQNEEFDLAFQFTTLRAAAYASGVVSVEDVLKHSLRNPPSVSATRSSPQPLLKTKIVFDLSTPEGVDQHTRNMNDLVLALDRMGITQIVFLVVTHADPESGDLHYAPNGIAAESLRVIDYLFPTTVRQWLVERSSHLFLLVCGSKPLTQDGYQFMTDLVTRRVFNNSFMFPATHLQPGEVTNFIAFLVERVFYENIPLVPAVMLCLEDLPRLGLHTRMLRLSSTPTPEGRPACQAVRYVWTQSHRRPWGLDAPTFCPTCQCVKSFKTTRTPARNGPIVTFRCLGSADPNKTIPCTKEIAVALSQSEAKLVQGPATKRGAWQSHLFVWDQAIMARF</sequence>
<evidence type="ECO:0000313" key="3">
    <source>
        <dbReference type="Proteomes" id="UP000297245"/>
    </source>
</evidence>
<organism evidence="2 3">
    <name type="scientific">Dendrothele bispora (strain CBS 962.96)</name>
    <dbReference type="NCBI Taxonomy" id="1314807"/>
    <lineage>
        <taxon>Eukaryota</taxon>
        <taxon>Fungi</taxon>
        <taxon>Dikarya</taxon>
        <taxon>Basidiomycota</taxon>
        <taxon>Agaricomycotina</taxon>
        <taxon>Agaricomycetes</taxon>
        <taxon>Agaricomycetidae</taxon>
        <taxon>Agaricales</taxon>
        <taxon>Agaricales incertae sedis</taxon>
        <taxon>Dendrothele</taxon>
    </lineage>
</organism>
<evidence type="ECO:0000313" key="2">
    <source>
        <dbReference type="EMBL" id="THU83373.1"/>
    </source>
</evidence>
<gene>
    <name evidence="2" type="ORF">K435DRAFT_871356</name>
</gene>
<accession>A0A4S8L4W5</accession>
<dbReference type="AlphaFoldDB" id="A0A4S8L4W5"/>
<dbReference type="Proteomes" id="UP000297245">
    <property type="component" value="Unassembled WGS sequence"/>
</dbReference>
<evidence type="ECO:0000256" key="1">
    <source>
        <dbReference type="SAM" id="MobiDB-lite"/>
    </source>
</evidence>